<gene>
    <name evidence="1" type="ORF">CLOSAC_40000</name>
</gene>
<dbReference type="AlphaFoldDB" id="A0A1S8MTH3"/>
<sequence>MLDLFNLEDVDKKVSINDIVKSTIKWHFSEETGSKYWLEKRKLLKFNPLKDVNTFDDLYLFDDITDDFRNVKVQDLIPKGLLKYGWDFKVFESGGTTGNPQRIIDMYSRGKALKWVNKLMNRVGIENKQEGNWLHVGPTGPHIVGTSIGRLANQRKKLCYYIDFDPRWVKKIAKDERFDLVREYVQHIITQMVDVLTNQNISVVFVTPSVLEAISKDERVINLINKKVSAIIWAGTSMKEDDLAAYENYIFPEVKFFGVYGNTLMGIAPQREKHPDDKYSCVYQTFYPFSVVNVVDVNDKLKKVEYGERGQVSMSLMTPDIFIPWHLERDEVVRIEPLGEYTWDGVANIKPLDSLGSTIIEGVY</sequence>
<dbReference type="Gene3D" id="3.40.50.12780">
    <property type="entry name" value="N-terminal domain of ligase-like"/>
    <property type="match status" value="1"/>
</dbReference>
<dbReference type="RefSeq" id="WP_077867002.1">
    <property type="nucleotide sequence ID" value="NZ_LZYZ01000008.1"/>
</dbReference>
<evidence type="ECO:0000313" key="1">
    <source>
        <dbReference type="EMBL" id="OOM07470.1"/>
    </source>
</evidence>
<dbReference type="EMBL" id="LZYZ01000008">
    <property type="protein sequence ID" value="OOM07470.1"/>
    <property type="molecule type" value="Genomic_DNA"/>
</dbReference>
<comment type="caution">
    <text evidence="1">The sequence shown here is derived from an EMBL/GenBank/DDBJ whole genome shotgun (WGS) entry which is preliminary data.</text>
</comment>
<organism evidence="1 2">
    <name type="scientific">Clostridium saccharobutylicum</name>
    <dbReference type="NCBI Taxonomy" id="169679"/>
    <lineage>
        <taxon>Bacteria</taxon>
        <taxon>Bacillati</taxon>
        <taxon>Bacillota</taxon>
        <taxon>Clostridia</taxon>
        <taxon>Eubacteriales</taxon>
        <taxon>Clostridiaceae</taxon>
        <taxon>Clostridium</taxon>
    </lineage>
</organism>
<protein>
    <submittedName>
        <fullName evidence="1">Acyl-CoA synthetase</fullName>
    </submittedName>
</protein>
<evidence type="ECO:0000313" key="2">
    <source>
        <dbReference type="Proteomes" id="UP000191154"/>
    </source>
</evidence>
<dbReference type="SUPFAM" id="SSF56801">
    <property type="entry name" value="Acetyl-CoA synthetase-like"/>
    <property type="match status" value="1"/>
</dbReference>
<proteinExistence type="predicted"/>
<reference evidence="1 2" key="1">
    <citation type="submission" date="2016-05" db="EMBL/GenBank/DDBJ databases">
        <title>Microbial solvent formation.</title>
        <authorList>
            <person name="Poehlein A."/>
            <person name="Montoya Solano J.D."/>
            <person name="Flitsch S."/>
            <person name="Krabben P."/>
            <person name="Duerre P."/>
            <person name="Daniel R."/>
        </authorList>
    </citation>
    <scope>NUCLEOTIDE SEQUENCE [LARGE SCALE GENOMIC DNA]</scope>
    <source>
        <strain evidence="1 2">L1-8</strain>
    </source>
</reference>
<dbReference type="Proteomes" id="UP000191154">
    <property type="component" value="Unassembled WGS sequence"/>
</dbReference>
<accession>A0A1S8MTH3</accession>
<dbReference type="InterPro" id="IPR042099">
    <property type="entry name" value="ANL_N_sf"/>
</dbReference>
<name>A0A1S8MTH3_CLOSA</name>